<dbReference type="Pfam" id="PF16925">
    <property type="entry name" value="TetR_C_13"/>
    <property type="match status" value="1"/>
</dbReference>
<evidence type="ECO:0000256" key="4">
    <source>
        <dbReference type="PROSITE-ProRule" id="PRU00335"/>
    </source>
</evidence>
<dbReference type="Proteomes" id="UP000262004">
    <property type="component" value="Chromosome"/>
</dbReference>
<dbReference type="Gene3D" id="1.10.357.10">
    <property type="entry name" value="Tetracycline Repressor, domain 2"/>
    <property type="match status" value="1"/>
</dbReference>
<evidence type="ECO:0000313" key="6">
    <source>
        <dbReference type="EMBL" id="BBD76468.1"/>
    </source>
</evidence>
<dbReference type="InterPro" id="IPR036271">
    <property type="entry name" value="Tet_transcr_reg_TetR-rel_C_sf"/>
</dbReference>
<dbReference type="InterPro" id="IPR011075">
    <property type="entry name" value="TetR_C"/>
</dbReference>
<dbReference type="PROSITE" id="PS50977">
    <property type="entry name" value="HTH_TETR_2"/>
    <property type="match status" value="1"/>
</dbReference>
<evidence type="ECO:0000313" key="7">
    <source>
        <dbReference type="Proteomes" id="UP000262004"/>
    </source>
</evidence>
<dbReference type="AlphaFoldDB" id="A0A2Z6DVT1"/>
<feature type="domain" description="HTH tetR-type" evidence="5">
    <location>
        <begin position="2"/>
        <end position="62"/>
    </location>
</feature>
<sequence length="203" mass="23196">MKRERSEIVDQAMRLFWARGFHGTSMRDLQQVLDLRPGSIYAAFGSKEGLFREVLRYYTQGGQTLLRRLRGETGSPLTAIERYFQTVVLELRHRAPNPQCLLVKSLLELSDDEEGELVVEVRNHLKGMQGCFAELLREAQANGEIPRELDPDRTAHYLQVQLMGLRSYARLSEDEAVIGAVMQDLFARLRRGDLPTVARPVCH</sequence>
<dbReference type="Pfam" id="PF00440">
    <property type="entry name" value="TetR_N"/>
    <property type="match status" value="1"/>
</dbReference>
<dbReference type="InterPro" id="IPR001647">
    <property type="entry name" value="HTH_TetR"/>
</dbReference>
<dbReference type="SUPFAM" id="SSF48498">
    <property type="entry name" value="Tetracyclin repressor-like, C-terminal domain"/>
    <property type="match status" value="1"/>
</dbReference>
<protein>
    <submittedName>
        <fullName evidence="6">Transcriptional regulator, TetR family</fullName>
    </submittedName>
</protein>
<dbReference type="PANTHER" id="PTHR47506:SF10">
    <property type="entry name" value="TRANSCRIPTIONAL REGULATORY PROTEIN"/>
    <property type="match status" value="1"/>
</dbReference>
<reference evidence="6 7" key="1">
    <citation type="submission" date="2018-04" db="EMBL/GenBank/DDBJ databases">
        <title>Complete genome sequence of Hydrogenophilus thermoluteolus TH-1.</title>
        <authorList>
            <person name="Arai H."/>
        </authorList>
    </citation>
    <scope>NUCLEOTIDE SEQUENCE [LARGE SCALE GENOMIC DNA]</scope>
    <source>
        <strain evidence="6 7">TH-1</strain>
    </source>
</reference>
<dbReference type="Gene3D" id="1.10.10.60">
    <property type="entry name" value="Homeodomain-like"/>
    <property type="match status" value="1"/>
</dbReference>
<dbReference type="EMBL" id="AP018558">
    <property type="protein sequence ID" value="BBD76468.1"/>
    <property type="molecule type" value="Genomic_DNA"/>
</dbReference>
<evidence type="ECO:0000256" key="2">
    <source>
        <dbReference type="ARBA" id="ARBA00023125"/>
    </source>
</evidence>
<dbReference type="KEGG" id="htl:HPTL_0198"/>
<keyword evidence="3" id="KW-0804">Transcription</keyword>
<dbReference type="OrthoDB" id="9779746at2"/>
<keyword evidence="7" id="KW-1185">Reference proteome</keyword>
<dbReference type="PANTHER" id="PTHR47506">
    <property type="entry name" value="TRANSCRIPTIONAL REGULATORY PROTEIN"/>
    <property type="match status" value="1"/>
</dbReference>
<name>A0A2Z6DVT1_HYDTE</name>
<evidence type="ECO:0000259" key="5">
    <source>
        <dbReference type="PROSITE" id="PS50977"/>
    </source>
</evidence>
<proteinExistence type="predicted"/>
<evidence type="ECO:0000256" key="3">
    <source>
        <dbReference type="ARBA" id="ARBA00023163"/>
    </source>
</evidence>
<gene>
    <name evidence="6" type="ORF">HPTL_0198</name>
</gene>
<accession>A0A2Z6DVT1</accession>
<feature type="DNA-binding region" description="H-T-H motif" evidence="4">
    <location>
        <begin position="25"/>
        <end position="44"/>
    </location>
</feature>
<dbReference type="RefSeq" id="WP_119334307.1">
    <property type="nucleotide sequence ID" value="NZ_AP018558.1"/>
</dbReference>
<evidence type="ECO:0000256" key="1">
    <source>
        <dbReference type="ARBA" id="ARBA00023015"/>
    </source>
</evidence>
<dbReference type="InterPro" id="IPR009057">
    <property type="entry name" value="Homeodomain-like_sf"/>
</dbReference>
<organism evidence="6 7">
    <name type="scientific">Hydrogenophilus thermoluteolus</name>
    <name type="common">Pseudomonas hydrogenothermophila</name>
    <dbReference type="NCBI Taxonomy" id="297"/>
    <lineage>
        <taxon>Bacteria</taxon>
        <taxon>Pseudomonadati</taxon>
        <taxon>Pseudomonadota</taxon>
        <taxon>Hydrogenophilia</taxon>
        <taxon>Hydrogenophilales</taxon>
        <taxon>Hydrogenophilaceae</taxon>
        <taxon>Hydrogenophilus</taxon>
    </lineage>
</organism>
<dbReference type="SUPFAM" id="SSF46689">
    <property type="entry name" value="Homeodomain-like"/>
    <property type="match status" value="1"/>
</dbReference>
<keyword evidence="1" id="KW-0805">Transcription regulation</keyword>
<keyword evidence="2 4" id="KW-0238">DNA-binding</keyword>
<dbReference type="GO" id="GO:0003677">
    <property type="term" value="F:DNA binding"/>
    <property type="evidence" value="ECO:0007669"/>
    <property type="project" value="UniProtKB-UniRule"/>
</dbReference>